<evidence type="ECO:0000313" key="2">
    <source>
        <dbReference type="Proteomes" id="UP000799539"/>
    </source>
</evidence>
<sequence>MKSLLCCIAVATNFLDGCPDSIPSRISGWAWAEAVATAIPQLTRGRLSSHWRAVDLPALLQKLHDKDSVSSGNDEGASGLKDAIIESQTCGDYRKLLADYTHDLLKLRNLSRRRKNAPLCTDRDASAPFERRIGKARALQNFAVRPVSNRRVRSPLEPFDIGALQGHVHPILEVCLLILGLISDHMLIGSSGILYEP</sequence>
<protein>
    <submittedName>
        <fullName evidence="1">Uncharacterized protein</fullName>
    </submittedName>
</protein>
<gene>
    <name evidence="1" type="ORF">CERZMDRAFT_88069</name>
</gene>
<name>A0A6A6F3X4_9PEZI</name>
<accession>A0A6A6F3X4</accession>
<organism evidence="1 2">
    <name type="scientific">Cercospora zeae-maydis SCOH1-5</name>
    <dbReference type="NCBI Taxonomy" id="717836"/>
    <lineage>
        <taxon>Eukaryota</taxon>
        <taxon>Fungi</taxon>
        <taxon>Dikarya</taxon>
        <taxon>Ascomycota</taxon>
        <taxon>Pezizomycotina</taxon>
        <taxon>Dothideomycetes</taxon>
        <taxon>Dothideomycetidae</taxon>
        <taxon>Mycosphaerellales</taxon>
        <taxon>Mycosphaerellaceae</taxon>
        <taxon>Cercospora</taxon>
    </lineage>
</organism>
<dbReference type="EMBL" id="ML992698">
    <property type="protein sequence ID" value="KAF2207974.1"/>
    <property type="molecule type" value="Genomic_DNA"/>
</dbReference>
<dbReference type="Proteomes" id="UP000799539">
    <property type="component" value="Unassembled WGS sequence"/>
</dbReference>
<proteinExistence type="predicted"/>
<keyword evidence="2" id="KW-1185">Reference proteome</keyword>
<dbReference type="AlphaFoldDB" id="A0A6A6F3X4"/>
<reference evidence="1" key="1">
    <citation type="journal article" date="2020" name="Stud. Mycol.">
        <title>101 Dothideomycetes genomes: a test case for predicting lifestyles and emergence of pathogens.</title>
        <authorList>
            <person name="Haridas S."/>
            <person name="Albert R."/>
            <person name="Binder M."/>
            <person name="Bloem J."/>
            <person name="Labutti K."/>
            <person name="Salamov A."/>
            <person name="Andreopoulos B."/>
            <person name="Baker S."/>
            <person name="Barry K."/>
            <person name="Bills G."/>
            <person name="Bluhm B."/>
            <person name="Cannon C."/>
            <person name="Castanera R."/>
            <person name="Culley D."/>
            <person name="Daum C."/>
            <person name="Ezra D."/>
            <person name="Gonzalez J."/>
            <person name="Henrissat B."/>
            <person name="Kuo A."/>
            <person name="Liang C."/>
            <person name="Lipzen A."/>
            <person name="Lutzoni F."/>
            <person name="Magnuson J."/>
            <person name="Mondo S."/>
            <person name="Nolan M."/>
            <person name="Ohm R."/>
            <person name="Pangilinan J."/>
            <person name="Park H.-J."/>
            <person name="Ramirez L."/>
            <person name="Alfaro M."/>
            <person name="Sun H."/>
            <person name="Tritt A."/>
            <person name="Yoshinaga Y."/>
            <person name="Zwiers L.-H."/>
            <person name="Turgeon B."/>
            <person name="Goodwin S."/>
            <person name="Spatafora J."/>
            <person name="Crous P."/>
            <person name="Grigoriev I."/>
        </authorList>
    </citation>
    <scope>NUCLEOTIDE SEQUENCE</scope>
    <source>
        <strain evidence="1">SCOH1-5</strain>
    </source>
</reference>
<evidence type="ECO:0000313" key="1">
    <source>
        <dbReference type="EMBL" id="KAF2207974.1"/>
    </source>
</evidence>